<name>A0A4R3L744_9BACL</name>
<dbReference type="OrthoDB" id="9970738at2"/>
<proteinExistence type="predicted"/>
<accession>A0A4R3L744</accession>
<evidence type="ECO:0000313" key="2">
    <source>
        <dbReference type="EMBL" id="TCS95741.1"/>
    </source>
</evidence>
<comment type="caution">
    <text evidence="2">The sequence shown here is derived from an EMBL/GenBank/DDBJ whole genome shotgun (WGS) entry which is preliminary data.</text>
</comment>
<organism evidence="2 3">
    <name type="scientific">Hazenella coriacea</name>
    <dbReference type="NCBI Taxonomy" id="1179467"/>
    <lineage>
        <taxon>Bacteria</taxon>
        <taxon>Bacillati</taxon>
        <taxon>Bacillota</taxon>
        <taxon>Bacilli</taxon>
        <taxon>Bacillales</taxon>
        <taxon>Thermoactinomycetaceae</taxon>
        <taxon>Hazenella</taxon>
    </lineage>
</organism>
<dbReference type="RefSeq" id="WP_131923720.1">
    <property type="nucleotide sequence ID" value="NZ_SMAG01000002.1"/>
</dbReference>
<dbReference type="AlphaFoldDB" id="A0A4R3L744"/>
<dbReference type="Proteomes" id="UP000294937">
    <property type="component" value="Unassembled WGS sequence"/>
</dbReference>
<feature type="compositionally biased region" description="Basic residues" evidence="1">
    <location>
        <begin position="119"/>
        <end position="129"/>
    </location>
</feature>
<protein>
    <submittedName>
        <fullName evidence="2">Uncharacterized protein</fullName>
    </submittedName>
</protein>
<feature type="compositionally biased region" description="Basic and acidic residues" evidence="1">
    <location>
        <begin position="108"/>
        <end position="118"/>
    </location>
</feature>
<feature type="region of interest" description="Disordered" evidence="1">
    <location>
        <begin position="108"/>
        <end position="129"/>
    </location>
</feature>
<gene>
    <name evidence="2" type="ORF">EDD58_102321</name>
</gene>
<keyword evidence="3" id="KW-1185">Reference proteome</keyword>
<evidence type="ECO:0000256" key="1">
    <source>
        <dbReference type="SAM" id="MobiDB-lite"/>
    </source>
</evidence>
<sequence length="129" mass="14983">MAGFQKELNGKVSSITYEIGNNKKLGDDDGYMVVDVFVVEEYWASMTDSQKLSFVTVNGTKIPEGIESLQVLGKSSSVIVYFRSDEIQDVLARKKILNDKWYLEREDYPNNKKKDDNRRKKKGYGYWHR</sequence>
<dbReference type="EMBL" id="SMAG01000002">
    <property type="protein sequence ID" value="TCS95741.1"/>
    <property type="molecule type" value="Genomic_DNA"/>
</dbReference>
<evidence type="ECO:0000313" key="3">
    <source>
        <dbReference type="Proteomes" id="UP000294937"/>
    </source>
</evidence>
<reference evidence="2 3" key="1">
    <citation type="submission" date="2019-03" db="EMBL/GenBank/DDBJ databases">
        <title>Genomic Encyclopedia of Type Strains, Phase IV (KMG-IV): sequencing the most valuable type-strain genomes for metagenomic binning, comparative biology and taxonomic classification.</title>
        <authorList>
            <person name="Goeker M."/>
        </authorList>
    </citation>
    <scope>NUCLEOTIDE SEQUENCE [LARGE SCALE GENOMIC DNA]</scope>
    <source>
        <strain evidence="2 3">DSM 45707</strain>
    </source>
</reference>